<dbReference type="EMBL" id="BAAAEM010000002">
    <property type="protein sequence ID" value="GAA0467364.1"/>
    <property type="molecule type" value="Genomic_DNA"/>
</dbReference>
<evidence type="ECO:0000256" key="4">
    <source>
        <dbReference type="ARBA" id="ARBA00022912"/>
    </source>
</evidence>
<dbReference type="PANTHER" id="PTHR11717">
    <property type="entry name" value="LOW MOLECULAR WEIGHT PROTEIN TYROSINE PHOSPHATASE"/>
    <property type="match status" value="1"/>
</dbReference>
<dbReference type="InterPro" id="IPR050438">
    <property type="entry name" value="LMW_PTPase"/>
</dbReference>
<accession>A0ABN1A4I3</accession>
<evidence type="ECO:0000256" key="1">
    <source>
        <dbReference type="ARBA" id="ARBA00011063"/>
    </source>
</evidence>
<feature type="region of interest" description="Disordered" evidence="5">
    <location>
        <begin position="1"/>
        <end position="23"/>
    </location>
</feature>
<proteinExistence type="inferred from homology"/>
<dbReference type="InterPro" id="IPR017867">
    <property type="entry name" value="Tyr_phospatase_low_mol_wt"/>
</dbReference>
<dbReference type="SMART" id="SM00226">
    <property type="entry name" value="LMWPc"/>
    <property type="match status" value="1"/>
</dbReference>
<dbReference type="Pfam" id="PF01451">
    <property type="entry name" value="LMWPc"/>
    <property type="match status" value="1"/>
</dbReference>
<protein>
    <recommendedName>
        <fullName evidence="2">protein-tyrosine-phosphatase</fullName>
        <ecNumber evidence="2">3.1.3.48</ecNumber>
    </recommendedName>
</protein>
<evidence type="ECO:0000313" key="7">
    <source>
        <dbReference type="EMBL" id="GAA0467364.1"/>
    </source>
</evidence>
<dbReference type="Proteomes" id="UP001500713">
    <property type="component" value="Unassembled WGS sequence"/>
</dbReference>
<name>A0ABN1A4I3_9SPHN</name>
<keyword evidence="3" id="KW-0378">Hydrolase</keyword>
<dbReference type="PRINTS" id="PR00719">
    <property type="entry name" value="LMWPTPASE"/>
</dbReference>
<gene>
    <name evidence="7" type="ORF">GCM10009096_05170</name>
</gene>
<dbReference type="SUPFAM" id="SSF52788">
    <property type="entry name" value="Phosphotyrosine protein phosphatases I"/>
    <property type="match status" value="1"/>
</dbReference>
<evidence type="ECO:0000313" key="8">
    <source>
        <dbReference type="Proteomes" id="UP001500713"/>
    </source>
</evidence>
<keyword evidence="4" id="KW-0904">Protein phosphatase</keyword>
<organism evidence="7 8">
    <name type="scientific">Parasphingorhabdus litoris</name>
    <dbReference type="NCBI Taxonomy" id="394733"/>
    <lineage>
        <taxon>Bacteria</taxon>
        <taxon>Pseudomonadati</taxon>
        <taxon>Pseudomonadota</taxon>
        <taxon>Alphaproteobacteria</taxon>
        <taxon>Sphingomonadales</taxon>
        <taxon>Sphingomonadaceae</taxon>
        <taxon>Parasphingorhabdus</taxon>
    </lineage>
</organism>
<evidence type="ECO:0000256" key="5">
    <source>
        <dbReference type="SAM" id="MobiDB-lite"/>
    </source>
</evidence>
<dbReference type="CDD" id="cd16343">
    <property type="entry name" value="LMWPTP"/>
    <property type="match status" value="1"/>
</dbReference>
<evidence type="ECO:0000256" key="2">
    <source>
        <dbReference type="ARBA" id="ARBA00013064"/>
    </source>
</evidence>
<feature type="compositionally biased region" description="Basic and acidic residues" evidence="5">
    <location>
        <begin position="7"/>
        <end position="21"/>
    </location>
</feature>
<dbReference type="InterPro" id="IPR023485">
    <property type="entry name" value="Ptyr_pPase"/>
</dbReference>
<evidence type="ECO:0000259" key="6">
    <source>
        <dbReference type="SMART" id="SM00226"/>
    </source>
</evidence>
<evidence type="ECO:0000256" key="3">
    <source>
        <dbReference type="ARBA" id="ARBA00022801"/>
    </source>
</evidence>
<reference evidence="7 8" key="1">
    <citation type="journal article" date="2019" name="Int. J. Syst. Evol. Microbiol.">
        <title>The Global Catalogue of Microorganisms (GCM) 10K type strain sequencing project: providing services to taxonomists for standard genome sequencing and annotation.</title>
        <authorList>
            <consortium name="The Broad Institute Genomics Platform"/>
            <consortium name="The Broad Institute Genome Sequencing Center for Infectious Disease"/>
            <person name="Wu L."/>
            <person name="Ma J."/>
        </authorList>
    </citation>
    <scope>NUCLEOTIDE SEQUENCE [LARGE SCALE GENOMIC DNA]</scope>
    <source>
        <strain evidence="7 8">JCM 14162</strain>
    </source>
</reference>
<feature type="domain" description="Phosphotyrosine protein phosphatase I" evidence="6">
    <location>
        <begin position="1"/>
        <end position="117"/>
    </location>
</feature>
<sequence length="119" mass="12988">MIIDSAGTHDWHEGRPPDDRAQAVAAKNGAPIDHLRARPVRASDFRNFDYIIALDGDNLSRLQAIQPADSVAVLSLFLDHVEGREGEGVIDPYYESDEAFDTTWADAVAGAKALIDKLT</sequence>
<comment type="similarity">
    <text evidence="1">Belongs to the low molecular weight phosphotyrosine protein phosphatase family.</text>
</comment>
<dbReference type="InterPro" id="IPR036196">
    <property type="entry name" value="Ptyr_pPase_sf"/>
</dbReference>
<dbReference type="PANTHER" id="PTHR11717:SF7">
    <property type="entry name" value="LOW MOLECULAR WEIGHT PHOSPHOTYROSINE PROTEIN PHOSPHATASE"/>
    <property type="match status" value="1"/>
</dbReference>
<dbReference type="Gene3D" id="3.40.50.2300">
    <property type="match status" value="1"/>
</dbReference>
<dbReference type="EC" id="3.1.3.48" evidence="2"/>
<comment type="caution">
    <text evidence="7">The sequence shown here is derived from an EMBL/GenBank/DDBJ whole genome shotgun (WGS) entry which is preliminary data.</text>
</comment>
<keyword evidence="8" id="KW-1185">Reference proteome</keyword>